<keyword evidence="3" id="KW-0804">Transcription</keyword>
<dbReference type="PROSITE" id="PS50977">
    <property type="entry name" value="HTH_TETR_2"/>
    <property type="match status" value="1"/>
</dbReference>
<feature type="DNA-binding region" description="H-T-H motif" evidence="4">
    <location>
        <begin position="36"/>
        <end position="55"/>
    </location>
</feature>
<dbReference type="EMBL" id="QUNO01000006">
    <property type="protein sequence ID" value="REH47105.1"/>
    <property type="molecule type" value="Genomic_DNA"/>
</dbReference>
<gene>
    <name evidence="6" type="ORF">BCF44_106270</name>
</gene>
<accession>A0A3E0HM47</accession>
<dbReference type="RefSeq" id="WP_170217619.1">
    <property type="nucleotide sequence ID" value="NZ_CP144375.1"/>
</dbReference>
<sequence length="192" mass="21561">MANTEGLRARKKLETWRTIRAAAFRLIEERGYEAVSVEEIAAAANVSRSTMFNYFAGKENIVLDPDPEAPEVWRTLMRDRPADEPLWTALQEVLLGYLATFSDGLAVQKRLKAASPKLAESTRDHSERFAAEFRDWVASRTVPGQEVANTLMVNTAQAVMATAYTMWSPDDGFDRLLELARDCFARASHGFD</sequence>
<name>A0A3E0HM47_9PSEU</name>
<dbReference type="Pfam" id="PF00440">
    <property type="entry name" value="TetR_N"/>
    <property type="match status" value="1"/>
</dbReference>
<keyword evidence="1" id="KW-0805">Transcription regulation</keyword>
<dbReference type="GO" id="GO:0000976">
    <property type="term" value="F:transcription cis-regulatory region binding"/>
    <property type="evidence" value="ECO:0007669"/>
    <property type="project" value="TreeGrafter"/>
</dbReference>
<dbReference type="Gene3D" id="1.10.357.10">
    <property type="entry name" value="Tetracycline Repressor, domain 2"/>
    <property type="match status" value="1"/>
</dbReference>
<protein>
    <submittedName>
        <fullName evidence="6">Regulatory TetR family protein</fullName>
    </submittedName>
</protein>
<evidence type="ECO:0000313" key="7">
    <source>
        <dbReference type="Proteomes" id="UP000256269"/>
    </source>
</evidence>
<dbReference type="InterPro" id="IPR009057">
    <property type="entry name" value="Homeodomain-like_sf"/>
</dbReference>
<dbReference type="PANTHER" id="PTHR30055">
    <property type="entry name" value="HTH-TYPE TRANSCRIPTIONAL REGULATOR RUTR"/>
    <property type="match status" value="1"/>
</dbReference>
<dbReference type="PANTHER" id="PTHR30055:SF234">
    <property type="entry name" value="HTH-TYPE TRANSCRIPTIONAL REGULATOR BETI"/>
    <property type="match status" value="1"/>
</dbReference>
<evidence type="ECO:0000256" key="4">
    <source>
        <dbReference type="PROSITE-ProRule" id="PRU00335"/>
    </source>
</evidence>
<evidence type="ECO:0000313" key="6">
    <source>
        <dbReference type="EMBL" id="REH47105.1"/>
    </source>
</evidence>
<dbReference type="AlphaFoldDB" id="A0A3E0HM47"/>
<evidence type="ECO:0000259" key="5">
    <source>
        <dbReference type="PROSITE" id="PS50977"/>
    </source>
</evidence>
<keyword evidence="7" id="KW-1185">Reference proteome</keyword>
<evidence type="ECO:0000256" key="3">
    <source>
        <dbReference type="ARBA" id="ARBA00023163"/>
    </source>
</evidence>
<reference evidence="6 7" key="1">
    <citation type="submission" date="2018-08" db="EMBL/GenBank/DDBJ databases">
        <title>Genomic Encyclopedia of Archaeal and Bacterial Type Strains, Phase II (KMG-II): from individual species to whole genera.</title>
        <authorList>
            <person name="Goeker M."/>
        </authorList>
    </citation>
    <scope>NUCLEOTIDE SEQUENCE [LARGE SCALE GENOMIC DNA]</scope>
    <source>
        <strain evidence="6 7">DSM 45791</strain>
    </source>
</reference>
<dbReference type="Proteomes" id="UP000256269">
    <property type="component" value="Unassembled WGS sequence"/>
</dbReference>
<dbReference type="SUPFAM" id="SSF46689">
    <property type="entry name" value="Homeodomain-like"/>
    <property type="match status" value="1"/>
</dbReference>
<feature type="domain" description="HTH tetR-type" evidence="5">
    <location>
        <begin position="13"/>
        <end position="73"/>
    </location>
</feature>
<keyword evidence="2 4" id="KW-0238">DNA-binding</keyword>
<dbReference type="Gene3D" id="1.10.10.60">
    <property type="entry name" value="Homeodomain-like"/>
    <property type="match status" value="1"/>
</dbReference>
<evidence type="ECO:0000256" key="1">
    <source>
        <dbReference type="ARBA" id="ARBA00023015"/>
    </source>
</evidence>
<dbReference type="InterPro" id="IPR050109">
    <property type="entry name" value="HTH-type_TetR-like_transc_reg"/>
</dbReference>
<organism evidence="6 7">
    <name type="scientific">Kutzneria buriramensis</name>
    <dbReference type="NCBI Taxonomy" id="1045776"/>
    <lineage>
        <taxon>Bacteria</taxon>
        <taxon>Bacillati</taxon>
        <taxon>Actinomycetota</taxon>
        <taxon>Actinomycetes</taxon>
        <taxon>Pseudonocardiales</taxon>
        <taxon>Pseudonocardiaceae</taxon>
        <taxon>Kutzneria</taxon>
    </lineage>
</organism>
<dbReference type="PRINTS" id="PR00455">
    <property type="entry name" value="HTHTETR"/>
</dbReference>
<comment type="caution">
    <text evidence="6">The sequence shown here is derived from an EMBL/GenBank/DDBJ whole genome shotgun (WGS) entry which is preliminary data.</text>
</comment>
<dbReference type="InterPro" id="IPR001647">
    <property type="entry name" value="HTH_TetR"/>
</dbReference>
<dbReference type="GO" id="GO:0003700">
    <property type="term" value="F:DNA-binding transcription factor activity"/>
    <property type="evidence" value="ECO:0007669"/>
    <property type="project" value="TreeGrafter"/>
</dbReference>
<proteinExistence type="predicted"/>
<evidence type="ECO:0000256" key="2">
    <source>
        <dbReference type="ARBA" id="ARBA00023125"/>
    </source>
</evidence>